<evidence type="ECO:0000313" key="4">
    <source>
        <dbReference type="Proteomes" id="UP001623348"/>
    </source>
</evidence>
<dbReference type="InterPro" id="IPR000477">
    <property type="entry name" value="RT_dom"/>
</dbReference>
<comment type="caution">
    <text evidence="3">The sequence shown here is derived from an EMBL/GenBank/DDBJ whole genome shotgun (WGS) entry which is preliminary data.</text>
</comment>
<protein>
    <submittedName>
        <fullName evidence="3">Mitochondrial enolase superfamily member 1</fullName>
    </submittedName>
</protein>
<dbReference type="Pfam" id="PF00078">
    <property type="entry name" value="RVT_1"/>
    <property type="match status" value="1"/>
</dbReference>
<dbReference type="Proteomes" id="UP001623348">
    <property type="component" value="Unassembled WGS sequence"/>
</dbReference>
<name>A0ABC9YDE9_GRUJA</name>
<gene>
    <name evidence="3" type="ORF">GRJ2_003214600</name>
</gene>
<feature type="domain" description="Reverse transcriptase" evidence="2">
    <location>
        <begin position="192"/>
        <end position="456"/>
    </location>
</feature>
<accession>A0ABC9YDE9</accession>
<sequence>MHPNQEEVKQNHQEAPVDEQEAPGQSQTKKEAYRGWKQGQVAWEEYRETVRAARDQVRKAKALIELNLTRDVKDNKKSFYRYVSDKRRTRENVGPLRNETGDLVTQDMEKAEVLKDFFASVFTGKCLSHTAQVTEGRDWENAEPPTVEEDQVREYLRNLKVHKSMGPDEMHPRVLRELVDEVARPLAIIFEKSWQSGEVPTDWKRGNITPIFKKGKKEDPGNYRPVSLTSVPGKIMEQTLLETLLRHMENKEVIGDSQHGFTKGKSCLTNLVVFYDRVTALVDKGRATDIISLALCKAFDTVLHDILVSELGRHGFDGWTTRWIRKWLDGCTQRVVVSGSMSKWRPVTSGVPQGSVLGPALFNIFVGDMDSGIKCTLSKFADDTKLCGVVNMLEGREAIQRDLDRLERWARANLMKFSKAKCEVLHMGRCDPKHDYRLGREWIESSPEEKDLGVLIDEKLNMSRQCALAAQKASCVLGCIKRGVTSRSREVILPLYSALVRPHLEYCVQLWGPQYKRDMELLERVQRRATKLIRGLEHLPYEDRLRELGLFSLEKRRLRGDLIAAYQYLKGAYRKAGEGLFMRECSDRTRGNGFKLKEGRFRLDVRKKFFMMRVVRHWNRLPREVVKAPSLEVFKARLDEALGNVV</sequence>
<keyword evidence="4" id="KW-1185">Reference proteome</keyword>
<dbReference type="PANTHER" id="PTHR33332">
    <property type="entry name" value="REVERSE TRANSCRIPTASE DOMAIN-CONTAINING PROTEIN"/>
    <property type="match status" value="1"/>
</dbReference>
<dbReference type="SUPFAM" id="SSF56672">
    <property type="entry name" value="DNA/RNA polymerases"/>
    <property type="match status" value="1"/>
</dbReference>
<proteinExistence type="predicted"/>
<dbReference type="EMBL" id="BAAFJT010000237">
    <property type="protein sequence ID" value="GAB0207489.1"/>
    <property type="molecule type" value="Genomic_DNA"/>
</dbReference>
<dbReference type="InterPro" id="IPR043502">
    <property type="entry name" value="DNA/RNA_pol_sf"/>
</dbReference>
<dbReference type="PRINTS" id="PR01345">
    <property type="entry name" value="CERVTRCPTASE"/>
</dbReference>
<dbReference type="PROSITE" id="PS50878">
    <property type="entry name" value="RT_POL"/>
    <property type="match status" value="1"/>
</dbReference>
<evidence type="ECO:0000256" key="1">
    <source>
        <dbReference type="SAM" id="MobiDB-lite"/>
    </source>
</evidence>
<reference evidence="3 4" key="1">
    <citation type="submission" date="2024-06" db="EMBL/GenBank/DDBJ databases">
        <title>The draft genome of Grus japonensis, version 3.</title>
        <authorList>
            <person name="Nabeshima K."/>
            <person name="Suzuki S."/>
            <person name="Onuma M."/>
        </authorList>
    </citation>
    <scope>NUCLEOTIDE SEQUENCE [LARGE SCALE GENOMIC DNA]</scope>
    <source>
        <strain evidence="3 4">451A</strain>
    </source>
</reference>
<dbReference type="AlphaFoldDB" id="A0ABC9YDE9"/>
<evidence type="ECO:0000313" key="3">
    <source>
        <dbReference type="EMBL" id="GAB0207489.1"/>
    </source>
</evidence>
<dbReference type="CDD" id="cd01650">
    <property type="entry name" value="RT_nLTR_like"/>
    <property type="match status" value="1"/>
</dbReference>
<feature type="region of interest" description="Disordered" evidence="1">
    <location>
        <begin position="1"/>
        <end position="34"/>
    </location>
</feature>
<organism evidence="3 4">
    <name type="scientific">Grus japonensis</name>
    <name type="common">Japanese crane</name>
    <name type="synonym">Red-crowned crane</name>
    <dbReference type="NCBI Taxonomy" id="30415"/>
    <lineage>
        <taxon>Eukaryota</taxon>
        <taxon>Metazoa</taxon>
        <taxon>Chordata</taxon>
        <taxon>Craniata</taxon>
        <taxon>Vertebrata</taxon>
        <taxon>Euteleostomi</taxon>
        <taxon>Archelosauria</taxon>
        <taxon>Archosauria</taxon>
        <taxon>Dinosauria</taxon>
        <taxon>Saurischia</taxon>
        <taxon>Theropoda</taxon>
        <taxon>Coelurosauria</taxon>
        <taxon>Aves</taxon>
        <taxon>Neognathae</taxon>
        <taxon>Neoaves</taxon>
        <taxon>Gruiformes</taxon>
        <taxon>Gruidae</taxon>
        <taxon>Grus</taxon>
    </lineage>
</organism>
<evidence type="ECO:0000259" key="2">
    <source>
        <dbReference type="PROSITE" id="PS50878"/>
    </source>
</evidence>
<feature type="compositionally biased region" description="Basic and acidic residues" evidence="1">
    <location>
        <begin position="1"/>
        <end position="12"/>
    </location>
</feature>